<proteinExistence type="predicted"/>
<organism evidence="8">
    <name type="scientific">bioreactor metagenome</name>
    <dbReference type="NCBI Taxonomy" id="1076179"/>
    <lineage>
        <taxon>unclassified sequences</taxon>
        <taxon>metagenomes</taxon>
        <taxon>ecological metagenomes</taxon>
    </lineage>
</organism>
<evidence type="ECO:0000256" key="6">
    <source>
        <dbReference type="SAM" id="Phobius"/>
    </source>
</evidence>
<reference evidence="8" key="1">
    <citation type="submission" date="2019-08" db="EMBL/GenBank/DDBJ databases">
        <authorList>
            <person name="Kucharzyk K."/>
            <person name="Murdoch R.W."/>
            <person name="Higgins S."/>
            <person name="Loffler F."/>
        </authorList>
    </citation>
    <scope>NUCLEOTIDE SEQUENCE</scope>
</reference>
<dbReference type="InterPro" id="IPR050638">
    <property type="entry name" value="AA-Vitamin_Transporters"/>
</dbReference>
<evidence type="ECO:0000256" key="2">
    <source>
        <dbReference type="ARBA" id="ARBA00022475"/>
    </source>
</evidence>
<dbReference type="InterPro" id="IPR000620">
    <property type="entry name" value="EamA_dom"/>
</dbReference>
<accession>A0A644XYK2</accession>
<feature type="transmembrane region" description="Helical" evidence="6">
    <location>
        <begin position="217"/>
        <end position="236"/>
    </location>
</feature>
<name>A0A644XYK2_9ZZZZ</name>
<protein>
    <recommendedName>
        <fullName evidence="7">EamA domain-containing protein</fullName>
    </recommendedName>
</protein>
<evidence type="ECO:0000313" key="8">
    <source>
        <dbReference type="EMBL" id="MPM20721.1"/>
    </source>
</evidence>
<evidence type="ECO:0000256" key="5">
    <source>
        <dbReference type="ARBA" id="ARBA00023136"/>
    </source>
</evidence>
<dbReference type="GO" id="GO:0005886">
    <property type="term" value="C:plasma membrane"/>
    <property type="evidence" value="ECO:0007669"/>
    <property type="project" value="UniProtKB-SubCell"/>
</dbReference>
<feature type="transmembrane region" description="Helical" evidence="6">
    <location>
        <begin position="125"/>
        <end position="145"/>
    </location>
</feature>
<feature type="transmembrane region" description="Helical" evidence="6">
    <location>
        <begin position="97"/>
        <end position="118"/>
    </location>
</feature>
<feature type="domain" description="EamA" evidence="7">
    <location>
        <begin position="9"/>
        <end position="141"/>
    </location>
</feature>
<feature type="transmembrane region" description="Helical" evidence="6">
    <location>
        <begin position="248"/>
        <end position="266"/>
    </location>
</feature>
<dbReference type="Pfam" id="PF00892">
    <property type="entry name" value="EamA"/>
    <property type="match status" value="2"/>
</dbReference>
<evidence type="ECO:0000256" key="3">
    <source>
        <dbReference type="ARBA" id="ARBA00022692"/>
    </source>
</evidence>
<keyword evidence="5 6" id="KW-0472">Membrane</keyword>
<feature type="transmembrane region" description="Helical" evidence="6">
    <location>
        <begin position="157"/>
        <end position="176"/>
    </location>
</feature>
<evidence type="ECO:0000259" key="7">
    <source>
        <dbReference type="Pfam" id="PF00892"/>
    </source>
</evidence>
<dbReference type="EMBL" id="VSSQ01003442">
    <property type="protein sequence ID" value="MPM20721.1"/>
    <property type="molecule type" value="Genomic_DNA"/>
</dbReference>
<feature type="transmembrane region" description="Helical" evidence="6">
    <location>
        <begin position="39"/>
        <end position="58"/>
    </location>
</feature>
<keyword evidence="3 6" id="KW-0812">Transmembrane</keyword>
<feature type="domain" description="EamA" evidence="7">
    <location>
        <begin position="154"/>
        <end position="290"/>
    </location>
</feature>
<dbReference type="InterPro" id="IPR037185">
    <property type="entry name" value="EmrE-like"/>
</dbReference>
<feature type="transmembrane region" description="Helical" evidence="6">
    <location>
        <begin position="188"/>
        <end position="205"/>
    </location>
</feature>
<feature type="transmembrane region" description="Helical" evidence="6">
    <location>
        <begin position="70"/>
        <end position="91"/>
    </location>
</feature>
<dbReference type="AlphaFoldDB" id="A0A644XYK2"/>
<keyword evidence="2" id="KW-1003">Cell membrane</keyword>
<dbReference type="SUPFAM" id="SSF103481">
    <property type="entry name" value="Multidrug resistance efflux transporter EmrE"/>
    <property type="match status" value="2"/>
</dbReference>
<dbReference type="PANTHER" id="PTHR32322:SF18">
    <property type="entry name" value="S-ADENOSYLMETHIONINE_S-ADENOSYLHOMOCYSTEINE TRANSPORTER"/>
    <property type="match status" value="1"/>
</dbReference>
<sequence length="308" mass="33771">MAKLNKQQGHLALFTSSLVFGLNIPIARTITPGIVDPFLMTFLRMFGAAVLFWIASLFIQREFVPRKDILFFFSSAVFAIVINQASFIVGLSKTSPIDASLVVTLSPVITMLLAAIFIKEPITLVKALGVLIGASGALVLILSSTHNGSGGSLAGNLLVLLSVTSYALYLTLFKNLISRYSSITSMKWMFLFATVLTYPMSHRAIVETDFTTFDTSVYLRIGYVVALATFFTYMLIPIGQKTLRPTTISMYNYLQPIAASFLAVAIGMDRFGWDKIISTVLVFTGVYLVTQSKSRIETTTGVEDQLFG</sequence>
<dbReference type="PANTHER" id="PTHR32322">
    <property type="entry name" value="INNER MEMBRANE TRANSPORTER"/>
    <property type="match status" value="1"/>
</dbReference>
<evidence type="ECO:0000256" key="4">
    <source>
        <dbReference type="ARBA" id="ARBA00022989"/>
    </source>
</evidence>
<evidence type="ECO:0000256" key="1">
    <source>
        <dbReference type="ARBA" id="ARBA00004651"/>
    </source>
</evidence>
<comment type="caution">
    <text evidence="8">The sequence shown here is derived from an EMBL/GenBank/DDBJ whole genome shotgun (WGS) entry which is preliminary data.</text>
</comment>
<keyword evidence="4 6" id="KW-1133">Transmembrane helix</keyword>
<comment type="subcellular location">
    <subcellularLocation>
        <location evidence="1">Cell membrane</location>
        <topology evidence="1">Multi-pass membrane protein</topology>
    </subcellularLocation>
</comment>
<gene>
    <name evidence="8" type="ORF">SDC9_67157</name>
</gene>